<dbReference type="SUPFAM" id="SSF52821">
    <property type="entry name" value="Rhodanese/Cell cycle control phosphatase"/>
    <property type="match status" value="1"/>
</dbReference>
<evidence type="ECO:0000313" key="2">
    <source>
        <dbReference type="EMBL" id="NJW54714.1"/>
    </source>
</evidence>
<dbReference type="PANTHER" id="PTHR45431">
    <property type="entry name" value="RHODANESE-LIKE DOMAIN-CONTAINING PROTEIN 15, CHLOROPLASTIC"/>
    <property type="match status" value="1"/>
</dbReference>
<sequence length="60" mass="6942">FLADDFLKNMEKFDKEEPVYLYCRSGNRSAKAAAQLSEMGFKQIIDLKGGYKAWKDFAEK</sequence>
<keyword evidence="3" id="KW-1185">Reference proteome</keyword>
<proteinExistence type="predicted"/>
<accession>A0ABX1D640</accession>
<dbReference type="InterPro" id="IPR036873">
    <property type="entry name" value="Rhodanese-like_dom_sf"/>
</dbReference>
<dbReference type="CDD" id="cd00158">
    <property type="entry name" value="RHOD"/>
    <property type="match status" value="1"/>
</dbReference>
<comment type="caution">
    <text evidence="2">The sequence shown here is derived from an EMBL/GenBank/DDBJ whole genome shotgun (WGS) entry which is preliminary data.</text>
</comment>
<protein>
    <submittedName>
        <fullName evidence="2">Rhodanese-like domain-containing protein</fullName>
    </submittedName>
</protein>
<dbReference type="InterPro" id="IPR052367">
    <property type="entry name" value="Thiosulfate_ST/Rhodanese-like"/>
</dbReference>
<dbReference type="Gene3D" id="3.40.250.10">
    <property type="entry name" value="Rhodanese-like domain"/>
    <property type="match status" value="1"/>
</dbReference>
<gene>
    <name evidence="2" type="ORF">HC175_17525</name>
</gene>
<feature type="non-terminal residue" evidence="2">
    <location>
        <position position="1"/>
    </location>
</feature>
<dbReference type="Pfam" id="PF00581">
    <property type="entry name" value="Rhodanese"/>
    <property type="match status" value="1"/>
</dbReference>
<dbReference type="InterPro" id="IPR001763">
    <property type="entry name" value="Rhodanese-like_dom"/>
</dbReference>
<evidence type="ECO:0000313" key="3">
    <source>
        <dbReference type="Proteomes" id="UP000703674"/>
    </source>
</evidence>
<dbReference type="PANTHER" id="PTHR45431:SF3">
    <property type="entry name" value="RHODANESE-LIKE DOMAIN-CONTAINING PROTEIN 15, CHLOROPLASTIC"/>
    <property type="match status" value="1"/>
</dbReference>
<reference evidence="2 3" key="1">
    <citation type="submission" date="2020-03" db="EMBL/GenBank/DDBJ databases">
        <title>Salinimicrobium sp. nov, isolated from SCS.</title>
        <authorList>
            <person name="Cao W.R."/>
        </authorList>
    </citation>
    <scope>NUCLEOTIDE SEQUENCE [LARGE SCALE GENOMIC DNA]</scope>
    <source>
        <strain evidence="3">J15B91</strain>
    </source>
</reference>
<dbReference type="Proteomes" id="UP000703674">
    <property type="component" value="Unassembled WGS sequence"/>
</dbReference>
<name>A0ABX1D640_9FLAO</name>
<dbReference type="RefSeq" id="WP_168139580.1">
    <property type="nucleotide sequence ID" value="NZ_JAAVJR010000425.1"/>
</dbReference>
<dbReference type="PROSITE" id="PS50206">
    <property type="entry name" value="RHODANESE_3"/>
    <property type="match status" value="1"/>
</dbReference>
<feature type="domain" description="Rhodanese" evidence="1">
    <location>
        <begin position="5"/>
        <end position="59"/>
    </location>
</feature>
<evidence type="ECO:0000259" key="1">
    <source>
        <dbReference type="PROSITE" id="PS50206"/>
    </source>
</evidence>
<dbReference type="EMBL" id="JAAVJR010000425">
    <property type="protein sequence ID" value="NJW54714.1"/>
    <property type="molecule type" value="Genomic_DNA"/>
</dbReference>
<organism evidence="2 3">
    <name type="scientific">Salinimicrobium oceani</name>
    <dbReference type="NCBI Taxonomy" id="2722702"/>
    <lineage>
        <taxon>Bacteria</taxon>
        <taxon>Pseudomonadati</taxon>
        <taxon>Bacteroidota</taxon>
        <taxon>Flavobacteriia</taxon>
        <taxon>Flavobacteriales</taxon>
        <taxon>Flavobacteriaceae</taxon>
        <taxon>Salinimicrobium</taxon>
    </lineage>
</organism>